<organism evidence="12 13">
    <name type="scientific">Paenibacillus gansuensis</name>
    <dbReference type="NCBI Taxonomy" id="306542"/>
    <lineage>
        <taxon>Bacteria</taxon>
        <taxon>Bacillati</taxon>
        <taxon>Bacillota</taxon>
        <taxon>Bacilli</taxon>
        <taxon>Bacillales</taxon>
        <taxon>Paenibacillaceae</taxon>
        <taxon>Paenibacillus</taxon>
    </lineage>
</organism>
<comment type="subcellular location">
    <subcellularLocation>
        <location evidence="1 10">Cell membrane</location>
        <topology evidence="1 10">Multi-pass membrane protein</topology>
    </subcellularLocation>
</comment>
<feature type="transmembrane region" description="Helical" evidence="10">
    <location>
        <begin position="115"/>
        <end position="135"/>
    </location>
</feature>
<proteinExistence type="inferred from homology"/>
<dbReference type="InterPro" id="IPR018422">
    <property type="entry name" value="Cation/H_exchanger_CPA1"/>
</dbReference>
<evidence type="ECO:0000259" key="11">
    <source>
        <dbReference type="Pfam" id="PF00999"/>
    </source>
</evidence>
<keyword evidence="5 10" id="KW-1133">Transmembrane helix</keyword>
<keyword evidence="2 10" id="KW-0813">Transport</keyword>
<keyword evidence="7 10" id="KW-0406">Ion transport</keyword>
<dbReference type="InterPro" id="IPR006153">
    <property type="entry name" value="Cation/H_exchanger_TM"/>
</dbReference>
<feature type="transmembrane region" description="Helical" evidence="10">
    <location>
        <begin position="181"/>
        <end position="204"/>
    </location>
</feature>
<keyword evidence="10" id="KW-0050">Antiport</keyword>
<keyword evidence="6 10" id="KW-0915">Sodium</keyword>
<dbReference type="Pfam" id="PF00999">
    <property type="entry name" value="Na_H_Exchanger"/>
    <property type="match status" value="1"/>
</dbReference>
<evidence type="ECO:0000256" key="3">
    <source>
        <dbReference type="ARBA" id="ARBA00022475"/>
    </source>
</evidence>
<dbReference type="PANTHER" id="PTHR10110">
    <property type="entry name" value="SODIUM/HYDROGEN EXCHANGER"/>
    <property type="match status" value="1"/>
</dbReference>
<evidence type="ECO:0000256" key="5">
    <source>
        <dbReference type="ARBA" id="ARBA00022989"/>
    </source>
</evidence>
<feature type="transmembrane region" description="Helical" evidence="10">
    <location>
        <begin position="351"/>
        <end position="374"/>
    </location>
</feature>
<feature type="transmembrane region" description="Helical" evidence="10">
    <location>
        <begin position="7"/>
        <end position="27"/>
    </location>
</feature>
<keyword evidence="3 10" id="KW-1003">Cell membrane</keyword>
<comment type="caution">
    <text evidence="10">Lacks conserved residue(s) required for the propagation of feature annotation.</text>
</comment>
<keyword evidence="9 10" id="KW-0739">Sodium transport</keyword>
<feature type="transmembrane region" description="Helical" evidence="10">
    <location>
        <begin position="238"/>
        <end position="254"/>
    </location>
</feature>
<evidence type="ECO:0000313" key="12">
    <source>
        <dbReference type="EMBL" id="MFD2614352.1"/>
    </source>
</evidence>
<dbReference type="Gene3D" id="6.10.140.1330">
    <property type="match status" value="1"/>
</dbReference>
<feature type="transmembrane region" description="Helical" evidence="10">
    <location>
        <begin position="266"/>
        <end position="291"/>
    </location>
</feature>
<feature type="transmembrane region" description="Helical" evidence="10">
    <location>
        <begin position="386"/>
        <end position="409"/>
    </location>
</feature>
<dbReference type="NCBIfam" id="TIGR00831">
    <property type="entry name" value="a_cpa1"/>
    <property type="match status" value="1"/>
</dbReference>
<comment type="caution">
    <text evidence="12">The sequence shown here is derived from an EMBL/GenBank/DDBJ whole genome shotgun (WGS) entry which is preliminary data.</text>
</comment>
<keyword evidence="8 10" id="KW-0472">Membrane</keyword>
<evidence type="ECO:0000256" key="4">
    <source>
        <dbReference type="ARBA" id="ARBA00022692"/>
    </source>
</evidence>
<evidence type="ECO:0000256" key="9">
    <source>
        <dbReference type="ARBA" id="ARBA00023201"/>
    </source>
</evidence>
<evidence type="ECO:0000313" key="13">
    <source>
        <dbReference type="Proteomes" id="UP001597541"/>
    </source>
</evidence>
<sequence>MELFDSILILLAIIGTSHILNQFVPFIPAPLIQIALGMAAAVLPSGVHLTFEPEVFFVLFVAPLLFNDGKSTPREELWRLRAPILLLALGLVFVTVLVAGYAIHSLIPTIPLPAAFALAAILSPTDPVAVSALSGRIRLPKKILHLLEGEALINDASGLVAFKFAVAAAVTGTFSATQAGISFVLISLGGIVCGVLFSFLIIWLRMLLRHFGMEDVTMHMLIQILTPFAIYIGAEHLHASGILAVVAAGIVHAVERDRTESTQYKLRIVSASTWSVILFILNGLVFVLLGLQIPDVISVIYKDEAFDNFTVLGYILFLSLLLILLRFLWVHAFSYFNARQKPTSDRLYHSVLTSLSGVRGAVTLAGAFSIPYALQDGTPFPERELIIFLAAGVILFTLLTASFILPLVVKKDPGASEEQLRRKEKAAKIRVLKAGVRAVREGMNDSNRNAARTVISEYHRMLMQIRTEGGGADEGASFRERAKKAHLFAISTERKALVNAFMRGEVSRETAKQYQEVLNQTESVLSNRMRFLVNIAGYGWQWMKEMLVHPARTDFRACKAEEMRLLRIRTAEAAVNALKKIVTPKNKEEVQLVIDHYDELLQRLKGDITEVPEAPVSKHKREMELHAIQAERDKIQQLYEDGYISRKSAGRLRAFVNMREASVFEQEEQL</sequence>
<evidence type="ECO:0000256" key="6">
    <source>
        <dbReference type="ARBA" id="ARBA00023053"/>
    </source>
</evidence>
<dbReference type="RefSeq" id="WP_377605113.1">
    <property type="nucleotide sequence ID" value="NZ_JBHUME010000011.1"/>
</dbReference>
<dbReference type="InterPro" id="IPR004705">
    <property type="entry name" value="Cation/H_exchanger_CPA1_bac"/>
</dbReference>
<evidence type="ECO:0000256" key="7">
    <source>
        <dbReference type="ARBA" id="ARBA00023065"/>
    </source>
</evidence>
<feature type="transmembrane region" description="Helical" evidence="10">
    <location>
        <begin position="78"/>
        <end position="103"/>
    </location>
</feature>
<evidence type="ECO:0000256" key="2">
    <source>
        <dbReference type="ARBA" id="ARBA00022448"/>
    </source>
</evidence>
<feature type="transmembrane region" description="Helical" evidence="10">
    <location>
        <begin position="47"/>
        <end position="66"/>
    </location>
</feature>
<evidence type="ECO:0000256" key="1">
    <source>
        <dbReference type="ARBA" id="ARBA00004651"/>
    </source>
</evidence>
<evidence type="ECO:0000256" key="8">
    <source>
        <dbReference type="ARBA" id="ARBA00023136"/>
    </source>
</evidence>
<comment type="function">
    <text evidence="10">Na(+)/H(+) antiporter that extrudes sodium in exchange for external protons.</text>
</comment>
<feature type="transmembrane region" description="Helical" evidence="10">
    <location>
        <begin position="311"/>
        <end position="330"/>
    </location>
</feature>
<comment type="similarity">
    <text evidence="10">Belongs to the monovalent cation:proton antiporter 1 (CPA1) transporter (TC 2.A.36) family.</text>
</comment>
<dbReference type="PANTHER" id="PTHR10110:SF86">
    <property type="entry name" value="SODIUM_HYDROGEN EXCHANGER 7"/>
    <property type="match status" value="1"/>
</dbReference>
<evidence type="ECO:0000256" key="10">
    <source>
        <dbReference type="RuleBase" id="RU366002"/>
    </source>
</evidence>
<accession>A0ABW5PJU9</accession>
<feature type="domain" description="Cation/H+ exchanger transmembrane" evidence="11">
    <location>
        <begin position="9"/>
        <end position="411"/>
    </location>
</feature>
<protein>
    <submittedName>
        <fullName evidence="12">Na+/H+ antiporter</fullName>
    </submittedName>
</protein>
<keyword evidence="4 10" id="KW-0812">Transmembrane</keyword>
<name>A0ABW5PJU9_9BACL</name>
<keyword evidence="13" id="KW-1185">Reference proteome</keyword>
<dbReference type="Proteomes" id="UP001597541">
    <property type="component" value="Unassembled WGS sequence"/>
</dbReference>
<dbReference type="EMBL" id="JBHUME010000011">
    <property type="protein sequence ID" value="MFD2614352.1"/>
    <property type="molecule type" value="Genomic_DNA"/>
</dbReference>
<gene>
    <name evidence="12" type="ORF">ACFSUF_18230</name>
</gene>
<reference evidence="13" key="1">
    <citation type="journal article" date="2019" name="Int. J. Syst. Evol. Microbiol.">
        <title>The Global Catalogue of Microorganisms (GCM) 10K type strain sequencing project: providing services to taxonomists for standard genome sequencing and annotation.</title>
        <authorList>
            <consortium name="The Broad Institute Genomics Platform"/>
            <consortium name="The Broad Institute Genome Sequencing Center for Infectious Disease"/>
            <person name="Wu L."/>
            <person name="Ma J."/>
        </authorList>
    </citation>
    <scope>NUCLEOTIDE SEQUENCE [LARGE SCALE GENOMIC DNA]</scope>
    <source>
        <strain evidence="13">KCTC 3950</strain>
    </source>
</reference>